<dbReference type="SUPFAM" id="SSF48498">
    <property type="entry name" value="Tetracyclin repressor-like, C-terminal domain"/>
    <property type="match status" value="1"/>
</dbReference>
<evidence type="ECO:0000256" key="1">
    <source>
        <dbReference type="ARBA" id="ARBA00023015"/>
    </source>
</evidence>
<evidence type="ECO:0000259" key="6">
    <source>
        <dbReference type="PROSITE" id="PS50977"/>
    </source>
</evidence>
<dbReference type="PROSITE" id="PS01081">
    <property type="entry name" value="HTH_TETR_1"/>
    <property type="match status" value="1"/>
</dbReference>
<evidence type="ECO:0000256" key="5">
    <source>
        <dbReference type="SAM" id="MobiDB-lite"/>
    </source>
</evidence>
<keyword evidence="7" id="KW-0614">Plasmid</keyword>
<dbReference type="InterPro" id="IPR009057">
    <property type="entry name" value="Homeodomain-like_sf"/>
</dbReference>
<keyword evidence="8" id="KW-1185">Reference proteome</keyword>
<dbReference type="GO" id="GO:0000976">
    <property type="term" value="F:transcription cis-regulatory region binding"/>
    <property type="evidence" value="ECO:0007669"/>
    <property type="project" value="TreeGrafter"/>
</dbReference>
<geneLocation type="plasmid" evidence="7 8">
    <name>pdjl-6-4</name>
</geneLocation>
<protein>
    <submittedName>
        <fullName evidence="7">TetR/AcrR family transcriptional regulator</fullName>
    </submittedName>
</protein>
<dbReference type="EMBL" id="CP096567">
    <property type="protein sequence ID" value="UPU46719.1"/>
    <property type="molecule type" value="Genomic_DNA"/>
</dbReference>
<dbReference type="PROSITE" id="PS50977">
    <property type="entry name" value="HTH_TETR_2"/>
    <property type="match status" value="1"/>
</dbReference>
<dbReference type="PRINTS" id="PR00455">
    <property type="entry name" value="HTHTETR"/>
</dbReference>
<organism evidence="7 8">
    <name type="scientific">Rhodococcus qingshengii JCM 15477</name>
    <dbReference type="NCBI Taxonomy" id="1303681"/>
    <lineage>
        <taxon>Bacteria</taxon>
        <taxon>Bacillati</taxon>
        <taxon>Actinomycetota</taxon>
        <taxon>Actinomycetes</taxon>
        <taxon>Mycobacteriales</taxon>
        <taxon>Nocardiaceae</taxon>
        <taxon>Rhodococcus</taxon>
        <taxon>Rhodococcus erythropolis group</taxon>
    </lineage>
</organism>
<feature type="domain" description="HTH tetR-type" evidence="6">
    <location>
        <begin position="26"/>
        <end position="86"/>
    </location>
</feature>
<proteinExistence type="predicted"/>
<dbReference type="AlphaFoldDB" id="A0AB38RQ09"/>
<feature type="DNA-binding region" description="H-T-H motif" evidence="4">
    <location>
        <begin position="49"/>
        <end position="68"/>
    </location>
</feature>
<dbReference type="InterPro" id="IPR001647">
    <property type="entry name" value="HTH_TetR"/>
</dbReference>
<feature type="region of interest" description="Disordered" evidence="5">
    <location>
        <begin position="1"/>
        <end position="24"/>
    </location>
</feature>
<evidence type="ECO:0000256" key="4">
    <source>
        <dbReference type="PROSITE-ProRule" id="PRU00335"/>
    </source>
</evidence>
<dbReference type="InterPro" id="IPR036271">
    <property type="entry name" value="Tet_transcr_reg_TetR-rel_C_sf"/>
</dbReference>
<dbReference type="GO" id="GO:0003700">
    <property type="term" value="F:DNA-binding transcription factor activity"/>
    <property type="evidence" value="ECO:0007669"/>
    <property type="project" value="TreeGrafter"/>
</dbReference>
<dbReference type="SUPFAM" id="SSF46689">
    <property type="entry name" value="Homeodomain-like"/>
    <property type="match status" value="1"/>
</dbReference>
<evidence type="ECO:0000313" key="7">
    <source>
        <dbReference type="EMBL" id="UPU46719.1"/>
    </source>
</evidence>
<dbReference type="PANTHER" id="PTHR30055:SF234">
    <property type="entry name" value="HTH-TYPE TRANSCRIPTIONAL REGULATOR BETI"/>
    <property type="match status" value="1"/>
</dbReference>
<dbReference type="InterPro" id="IPR023772">
    <property type="entry name" value="DNA-bd_HTH_TetR-type_CS"/>
</dbReference>
<dbReference type="InterPro" id="IPR050109">
    <property type="entry name" value="HTH-type_TetR-like_transc_reg"/>
</dbReference>
<name>A0AB38RQ09_RHOSG</name>
<dbReference type="Gene3D" id="1.10.357.10">
    <property type="entry name" value="Tetracycline Repressor, domain 2"/>
    <property type="match status" value="1"/>
</dbReference>
<evidence type="ECO:0000256" key="3">
    <source>
        <dbReference type="ARBA" id="ARBA00023163"/>
    </source>
</evidence>
<dbReference type="RefSeq" id="WP_231915202.1">
    <property type="nucleotide sequence ID" value="NZ_CP096567.1"/>
</dbReference>
<keyword evidence="1" id="KW-0805">Transcription regulation</keyword>
<keyword evidence="3" id="KW-0804">Transcription</keyword>
<keyword evidence="2 4" id="KW-0238">DNA-binding</keyword>
<dbReference type="Proteomes" id="UP000831484">
    <property type="component" value="Plasmid pdjl-6-4"/>
</dbReference>
<gene>
    <name evidence="7" type="ORF">M0639_31405</name>
</gene>
<evidence type="ECO:0000256" key="2">
    <source>
        <dbReference type="ARBA" id="ARBA00023125"/>
    </source>
</evidence>
<reference evidence="8" key="1">
    <citation type="journal article" date="2022" name="Environ. Microbiol.">
        <title>Functional analysis, diversity, and distribution of carbendazim hydrolases MheI and CbmA, responsible for the initial step in carbendazim degradation.</title>
        <authorList>
            <person name="Zhang M."/>
            <person name="Bai X."/>
            <person name="Li Q."/>
            <person name="Zhang L."/>
            <person name="Zhu Q."/>
            <person name="Gao S."/>
            <person name="Ke Z."/>
            <person name="Jiang M."/>
            <person name="Hu J."/>
            <person name="Qiu J."/>
            <person name="Hong Q."/>
        </authorList>
    </citation>
    <scope>NUCLEOTIDE SEQUENCE [LARGE SCALE GENOMIC DNA]</scope>
    <source>
        <strain evidence="8">djl-6</strain>
    </source>
</reference>
<evidence type="ECO:0000313" key="8">
    <source>
        <dbReference type="Proteomes" id="UP000831484"/>
    </source>
</evidence>
<sequence>MNDHNELSEGIDHGKTGRPPMQPRAKITREAILEASATLFSKTGYAGTTIDDIVTLAPVTKGAMYFHFSKKESIAREMLGRWSDAVTATVGKAIATGQPADRQVLMIYRELARRTQNEAIIRAGLILSVDKSLGGARATYEAWTAAIEPIVVDASRSGALDSAVSRFADTLCAGFVGAVQVAASLDENHTISRRIDDLLLMWCGTDPFAWSKEHLCEQPHRIGERPGKCCHHDNSPDRSRPRQ</sequence>
<dbReference type="Pfam" id="PF00440">
    <property type="entry name" value="TetR_N"/>
    <property type="match status" value="1"/>
</dbReference>
<feature type="compositionally biased region" description="Basic and acidic residues" evidence="5">
    <location>
        <begin position="1"/>
        <end position="15"/>
    </location>
</feature>
<dbReference type="PANTHER" id="PTHR30055">
    <property type="entry name" value="HTH-TYPE TRANSCRIPTIONAL REGULATOR RUTR"/>
    <property type="match status" value="1"/>
</dbReference>
<accession>A0AB38RQ09</accession>